<evidence type="ECO:0000313" key="6">
    <source>
        <dbReference type="EMBL" id="AOS43808.1"/>
    </source>
</evidence>
<feature type="transmembrane region" description="Helical" evidence="5">
    <location>
        <begin position="349"/>
        <end position="368"/>
    </location>
</feature>
<dbReference type="KEGG" id="obg:Verru16b_00866"/>
<dbReference type="GO" id="GO:0005886">
    <property type="term" value="C:plasma membrane"/>
    <property type="evidence" value="ECO:0007669"/>
    <property type="project" value="TreeGrafter"/>
</dbReference>
<feature type="transmembrane region" description="Helical" evidence="5">
    <location>
        <begin position="44"/>
        <end position="60"/>
    </location>
</feature>
<dbReference type="GO" id="GO:0005384">
    <property type="term" value="F:manganese ion transmembrane transporter activity"/>
    <property type="evidence" value="ECO:0007669"/>
    <property type="project" value="TreeGrafter"/>
</dbReference>
<evidence type="ECO:0000256" key="2">
    <source>
        <dbReference type="ARBA" id="ARBA00022692"/>
    </source>
</evidence>
<feature type="transmembrane region" description="Helical" evidence="5">
    <location>
        <begin position="14"/>
        <end position="32"/>
    </location>
</feature>
<comment type="subcellular location">
    <subcellularLocation>
        <location evidence="1">Membrane</location>
        <topology evidence="1">Multi-pass membrane protein</topology>
    </subcellularLocation>
</comment>
<dbReference type="OrthoDB" id="9787548at2"/>
<dbReference type="PANTHER" id="PTHR11706:SF3">
    <property type="entry name" value="METAL ION TRANSPORT PROTEIN"/>
    <property type="match status" value="1"/>
</dbReference>
<dbReference type="NCBIfam" id="NF037982">
    <property type="entry name" value="Nramp_1"/>
    <property type="match status" value="1"/>
</dbReference>
<dbReference type="STRING" id="1838286.Verru16b_00866"/>
<dbReference type="EMBL" id="CP016094">
    <property type="protein sequence ID" value="AOS43808.1"/>
    <property type="molecule type" value="Genomic_DNA"/>
</dbReference>
<dbReference type="InterPro" id="IPR001046">
    <property type="entry name" value="NRAMP_fam"/>
</dbReference>
<feature type="transmembrane region" description="Helical" evidence="5">
    <location>
        <begin position="125"/>
        <end position="145"/>
    </location>
</feature>
<organism evidence="6 7">
    <name type="scientific">Lacunisphaera limnophila</name>
    <dbReference type="NCBI Taxonomy" id="1838286"/>
    <lineage>
        <taxon>Bacteria</taxon>
        <taxon>Pseudomonadati</taxon>
        <taxon>Verrucomicrobiota</taxon>
        <taxon>Opitutia</taxon>
        <taxon>Opitutales</taxon>
        <taxon>Opitutaceae</taxon>
        <taxon>Lacunisphaera</taxon>
    </lineage>
</organism>
<dbReference type="RefSeq" id="WP_083270095.1">
    <property type="nucleotide sequence ID" value="NZ_CP016094.1"/>
</dbReference>
<keyword evidence="4 5" id="KW-0472">Membrane</keyword>
<dbReference type="PANTHER" id="PTHR11706">
    <property type="entry name" value="SOLUTE CARRIER PROTEIN FAMILY 11 MEMBER"/>
    <property type="match status" value="1"/>
</dbReference>
<feature type="transmembrane region" description="Helical" evidence="5">
    <location>
        <begin position="151"/>
        <end position="170"/>
    </location>
</feature>
<dbReference type="AlphaFoldDB" id="A0A1D8ASD9"/>
<dbReference type="Proteomes" id="UP000095228">
    <property type="component" value="Chromosome"/>
</dbReference>
<evidence type="ECO:0000256" key="3">
    <source>
        <dbReference type="ARBA" id="ARBA00022989"/>
    </source>
</evidence>
<dbReference type="Pfam" id="PF01566">
    <property type="entry name" value="Nramp"/>
    <property type="match status" value="1"/>
</dbReference>
<evidence type="ECO:0000256" key="5">
    <source>
        <dbReference type="SAM" id="Phobius"/>
    </source>
</evidence>
<evidence type="ECO:0000313" key="7">
    <source>
        <dbReference type="Proteomes" id="UP000095228"/>
    </source>
</evidence>
<keyword evidence="3 5" id="KW-1133">Transmembrane helix</keyword>
<evidence type="ECO:0000256" key="1">
    <source>
        <dbReference type="ARBA" id="ARBA00004141"/>
    </source>
</evidence>
<name>A0A1D8ASD9_9BACT</name>
<dbReference type="GO" id="GO:0034755">
    <property type="term" value="P:iron ion transmembrane transport"/>
    <property type="evidence" value="ECO:0007669"/>
    <property type="project" value="TreeGrafter"/>
</dbReference>
<proteinExistence type="predicted"/>
<feature type="transmembrane region" description="Helical" evidence="5">
    <location>
        <begin position="300"/>
        <end position="329"/>
    </location>
</feature>
<dbReference type="GO" id="GO:0015086">
    <property type="term" value="F:cadmium ion transmembrane transporter activity"/>
    <property type="evidence" value="ECO:0007669"/>
    <property type="project" value="TreeGrafter"/>
</dbReference>
<accession>A0A1D8ASD9</accession>
<feature type="transmembrane region" description="Helical" evidence="5">
    <location>
        <begin position="89"/>
        <end position="113"/>
    </location>
</feature>
<reference evidence="6 7" key="1">
    <citation type="submission" date="2016-06" db="EMBL/GenBank/DDBJ databases">
        <title>Three novel species with peptidoglycan cell walls form the new genus Lacunisphaera gen. nov. in the family Opitutaceae of the verrucomicrobial subdivision 4.</title>
        <authorList>
            <person name="Rast P."/>
            <person name="Gloeckner I."/>
            <person name="Jogler M."/>
            <person name="Boedeker C."/>
            <person name="Jeske O."/>
            <person name="Wiegand S."/>
            <person name="Reinhardt R."/>
            <person name="Schumann P."/>
            <person name="Rohde M."/>
            <person name="Spring S."/>
            <person name="Gloeckner F.O."/>
            <person name="Jogler C."/>
        </authorList>
    </citation>
    <scope>NUCLEOTIDE SEQUENCE [LARGE SCALE GENOMIC DNA]</scope>
    <source>
        <strain evidence="6 7">IG16b</strain>
    </source>
</reference>
<feature type="transmembrane region" description="Helical" evidence="5">
    <location>
        <begin position="251"/>
        <end position="275"/>
    </location>
</feature>
<keyword evidence="2 5" id="KW-0812">Transmembrane</keyword>
<sequence>MPPPRSLGGVLRQLGPGLIISAVIVGSGELIVTPKLGAEAGFKLLWFIILGCLLKVFVQIELGRHAVLRGQTTLASLNTLPGPRAVVSWVLWLWLAMYLSLVFQVAGMVGGVARVFALGGMTLPINLLAVLIGGSCAVLLVVGRYKLVENLSTAFVALFTLATLIAVGLLQKTTYAVTGAQLASGFTLGLPDKLVTAFAAFGIIGVGASELIYYPYWCLEKGYAKNIGPDDGTAAWRENAKGWLKIMRLDAWVSFGLYTSTTLAFYLLGAAILYAKNVKVENSQMIETLSLMYREVFGEWSFWMFLVGAFAVLYSTIFGATASNARLAVDALDLFKIKRYRDSAERLRWLKYMCVALPVAFTTVFMLVGAPVSLVFIGAVGQGLMLPFLAGAAIYYHFTNPHRDLRAGRFSVVSLIIASTLMAALGLYQVISALRG</sequence>
<protein>
    <submittedName>
        <fullName evidence="6">Natural resistance-associated macrophage protein</fullName>
    </submittedName>
</protein>
<evidence type="ECO:0000256" key="4">
    <source>
        <dbReference type="ARBA" id="ARBA00023136"/>
    </source>
</evidence>
<keyword evidence="7" id="KW-1185">Reference proteome</keyword>
<gene>
    <name evidence="6" type="ORF">Verru16b_00866</name>
</gene>
<feature type="transmembrane region" description="Helical" evidence="5">
    <location>
        <begin position="374"/>
        <end position="398"/>
    </location>
</feature>
<feature type="transmembrane region" description="Helical" evidence="5">
    <location>
        <begin position="410"/>
        <end position="431"/>
    </location>
</feature>